<dbReference type="RefSeq" id="XP_062663897.1">
    <property type="nucleotide sequence ID" value="XM_062798284.1"/>
</dbReference>
<dbReference type="InterPro" id="IPR001660">
    <property type="entry name" value="SAM"/>
</dbReference>
<name>A0AAE0HPM1_9PEZI</name>
<evidence type="ECO:0000256" key="1">
    <source>
        <dbReference type="ARBA" id="ARBA00023125"/>
    </source>
</evidence>
<dbReference type="GeneID" id="87835232"/>
<dbReference type="PROSITE" id="PS50118">
    <property type="entry name" value="HMG_BOX_2"/>
    <property type="match status" value="1"/>
</dbReference>
<reference evidence="6" key="2">
    <citation type="submission" date="2023-06" db="EMBL/GenBank/DDBJ databases">
        <authorList>
            <consortium name="Lawrence Berkeley National Laboratory"/>
            <person name="Haridas S."/>
            <person name="Hensen N."/>
            <person name="Bonometti L."/>
            <person name="Westerberg I."/>
            <person name="Brannstrom I.O."/>
            <person name="Guillou S."/>
            <person name="Cros-Aarteil S."/>
            <person name="Calhoun S."/>
            <person name="Kuo A."/>
            <person name="Mondo S."/>
            <person name="Pangilinan J."/>
            <person name="Riley R."/>
            <person name="Labutti K."/>
            <person name="Andreopoulos B."/>
            <person name="Lipzen A."/>
            <person name="Chen C."/>
            <person name="Yanf M."/>
            <person name="Daum C."/>
            <person name="Ng V."/>
            <person name="Clum A."/>
            <person name="Steindorff A."/>
            <person name="Ohm R."/>
            <person name="Martin F."/>
            <person name="Silar P."/>
            <person name="Natvig D."/>
            <person name="Lalanne C."/>
            <person name="Gautier V."/>
            <person name="Ament-Velasquez S.L."/>
            <person name="Kruys A."/>
            <person name="Hutchinson M.I."/>
            <person name="Powell A.J."/>
            <person name="Barry K."/>
            <person name="Miller A.N."/>
            <person name="Grigoriev I.V."/>
            <person name="Debuchy R."/>
            <person name="Gladieux P."/>
            <person name="Thoren M.H."/>
            <person name="Johannesson H."/>
        </authorList>
    </citation>
    <scope>NUCLEOTIDE SEQUENCE</scope>
    <source>
        <strain evidence="6">CBS 168.71</strain>
    </source>
</reference>
<dbReference type="PANTHER" id="PTHR46040">
    <property type="entry name" value="HIGH MOBILITY GROUP PROTEIN 2"/>
    <property type="match status" value="1"/>
</dbReference>
<dbReference type="InterPro" id="IPR013761">
    <property type="entry name" value="SAM/pointed_sf"/>
</dbReference>
<evidence type="ECO:0000256" key="3">
    <source>
        <dbReference type="PROSITE-ProRule" id="PRU00267"/>
    </source>
</evidence>
<dbReference type="EMBL" id="JAUEPN010000001">
    <property type="protein sequence ID" value="KAK3300383.1"/>
    <property type="molecule type" value="Genomic_DNA"/>
</dbReference>
<feature type="compositionally biased region" description="Low complexity" evidence="4">
    <location>
        <begin position="399"/>
        <end position="409"/>
    </location>
</feature>
<dbReference type="GO" id="GO:0005634">
    <property type="term" value="C:nucleus"/>
    <property type="evidence" value="ECO:0007669"/>
    <property type="project" value="UniProtKB-UniRule"/>
</dbReference>
<reference evidence="6" key="1">
    <citation type="journal article" date="2023" name="Mol. Phylogenet. Evol.">
        <title>Genome-scale phylogeny and comparative genomics of the fungal order Sordariales.</title>
        <authorList>
            <person name="Hensen N."/>
            <person name="Bonometti L."/>
            <person name="Westerberg I."/>
            <person name="Brannstrom I.O."/>
            <person name="Guillou S."/>
            <person name="Cros-Aarteil S."/>
            <person name="Calhoun S."/>
            <person name="Haridas S."/>
            <person name="Kuo A."/>
            <person name="Mondo S."/>
            <person name="Pangilinan J."/>
            <person name="Riley R."/>
            <person name="LaButti K."/>
            <person name="Andreopoulos B."/>
            <person name="Lipzen A."/>
            <person name="Chen C."/>
            <person name="Yan M."/>
            <person name="Daum C."/>
            <person name="Ng V."/>
            <person name="Clum A."/>
            <person name="Steindorff A."/>
            <person name="Ohm R.A."/>
            <person name="Martin F."/>
            <person name="Silar P."/>
            <person name="Natvig D.O."/>
            <person name="Lalanne C."/>
            <person name="Gautier V."/>
            <person name="Ament-Velasquez S.L."/>
            <person name="Kruys A."/>
            <person name="Hutchinson M.I."/>
            <person name="Powell A.J."/>
            <person name="Barry K."/>
            <person name="Miller A.N."/>
            <person name="Grigoriev I.V."/>
            <person name="Debuchy R."/>
            <person name="Gladieux P."/>
            <person name="Hiltunen Thoren M."/>
            <person name="Johannesson H."/>
        </authorList>
    </citation>
    <scope>NUCLEOTIDE SEQUENCE</scope>
    <source>
        <strain evidence="6">CBS 168.71</strain>
    </source>
</reference>
<keyword evidence="2 3" id="KW-0539">Nucleus</keyword>
<feature type="region of interest" description="Disordered" evidence="4">
    <location>
        <begin position="431"/>
        <end position="514"/>
    </location>
</feature>
<evidence type="ECO:0000313" key="6">
    <source>
        <dbReference type="EMBL" id="KAK3300383.1"/>
    </source>
</evidence>
<feature type="compositionally biased region" description="Low complexity" evidence="4">
    <location>
        <begin position="282"/>
        <end position="292"/>
    </location>
</feature>
<dbReference type="GO" id="GO:0010468">
    <property type="term" value="P:regulation of gene expression"/>
    <property type="evidence" value="ECO:0007669"/>
    <property type="project" value="TreeGrafter"/>
</dbReference>
<accession>A0AAE0HPM1</accession>
<gene>
    <name evidence="6" type="ORF">B0H64DRAFT_14206</name>
</gene>
<dbReference type="Pfam" id="PF00505">
    <property type="entry name" value="HMG_box"/>
    <property type="match status" value="1"/>
</dbReference>
<feature type="region of interest" description="Disordered" evidence="4">
    <location>
        <begin position="337"/>
        <end position="415"/>
    </location>
</feature>
<feature type="compositionally biased region" description="Polar residues" evidence="4">
    <location>
        <begin position="262"/>
        <end position="281"/>
    </location>
</feature>
<evidence type="ECO:0000256" key="2">
    <source>
        <dbReference type="ARBA" id="ARBA00023242"/>
    </source>
</evidence>
<dbReference type="Gene3D" id="1.10.30.10">
    <property type="entry name" value="High mobility group box domain"/>
    <property type="match status" value="1"/>
</dbReference>
<protein>
    <recommendedName>
        <fullName evidence="5">HMG box domain-containing protein</fullName>
    </recommendedName>
</protein>
<dbReference type="InterPro" id="IPR009071">
    <property type="entry name" value="HMG_box_dom"/>
</dbReference>
<feature type="domain" description="HMG box" evidence="5">
    <location>
        <begin position="119"/>
        <end position="185"/>
    </location>
</feature>
<evidence type="ECO:0000256" key="4">
    <source>
        <dbReference type="SAM" id="MobiDB-lite"/>
    </source>
</evidence>
<feature type="DNA-binding region" description="HMG box" evidence="3">
    <location>
        <begin position="119"/>
        <end position="185"/>
    </location>
</feature>
<keyword evidence="1 3" id="KW-0238">DNA-binding</keyword>
<feature type="compositionally biased region" description="Basic and acidic residues" evidence="4">
    <location>
        <begin position="209"/>
        <end position="219"/>
    </location>
</feature>
<dbReference type="SMART" id="SM00454">
    <property type="entry name" value="SAM"/>
    <property type="match status" value="1"/>
</dbReference>
<dbReference type="Proteomes" id="UP001278766">
    <property type="component" value="Unassembled WGS sequence"/>
</dbReference>
<evidence type="ECO:0000313" key="7">
    <source>
        <dbReference type="Proteomes" id="UP001278766"/>
    </source>
</evidence>
<dbReference type="GO" id="GO:0003677">
    <property type="term" value="F:DNA binding"/>
    <property type="evidence" value="ECO:0007669"/>
    <property type="project" value="UniProtKB-UniRule"/>
</dbReference>
<feature type="compositionally biased region" description="Polar residues" evidence="4">
    <location>
        <begin position="228"/>
        <end position="243"/>
    </location>
</feature>
<comment type="caution">
    <text evidence="6">The sequence shown here is derived from an EMBL/GenBank/DDBJ whole genome shotgun (WGS) entry which is preliminary data.</text>
</comment>
<proteinExistence type="predicted"/>
<keyword evidence="7" id="KW-1185">Reference proteome</keyword>
<sequence>MSQLLGTILEELGIAQYLDVFLQQGFDTWETILDITESDLDALGVKLGHRRKLQRRIANSRGIAPEASLVSPTQSSAEELKLQDATGTEAPAAECRETTGVTVAKRKYRRHPKPDENAPERPPSAYVLFSNKMREELKGRNLSFTEIAKLVGENWQNLTSAEKEPFESQAQAIKDKYLSDLSEYKKTPEYRKYMSYLQEFKAKHASPSQDKDASKRARLSESGGQGRASPSSALTRTSRSGSGADSRKGSEPPIARQRVESIASTSDSQYTGSLAPSTSITSPEESLLSPAESHSEPRSPTFNPDSRDHPSLLGPRHSSQGDDQIREQLGARKHLLPSLSDVFDRQGLPGMRPPSEPNGYPFPITRIGGSSGLPLGQTGLDARSAPLTNGNGHAYGGNSSSEPSSFSHSRPQADGSLPIHALLTSKQEPTFHNQQQLSHHNYPYHPDPKPPLVHQAPNSTAGLPVTNGYRHHPPSLPHDRPPVNGHQHTQGFPPQTQKPQLPATGVPPQGKQIPNFDGMSALLQAGEIVDRRMH</sequence>
<dbReference type="PANTHER" id="PTHR46040:SF3">
    <property type="entry name" value="HIGH MOBILITY GROUP PROTEIN 2"/>
    <property type="match status" value="1"/>
</dbReference>
<dbReference type="Gene3D" id="1.10.150.50">
    <property type="entry name" value="Transcription Factor, Ets-1"/>
    <property type="match status" value="1"/>
</dbReference>
<feature type="compositionally biased region" description="Polar residues" evidence="4">
    <location>
        <begin position="486"/>
        <end position="499"/>
    </location>
</feature>
<dbReference type="InterPro" id="IPR036910">
    <property type="entry name" value="HMG_box_dom_sf"/>
</dbReference>
<dbReference type="SMART" id="SM00398">
    <property type="entry name" value="HMG"/>
    <property type="match status" value="1"/>
</dbReference>
<feature type="region of interest" description="Disordered" evidence="4">
    <location>
        <begin position="202"/>
        <end position="322"/>
    </location>
</feature>
<dbReference type="AlphaFoldDB" id="A0AAE0HPM1"/>
<dbReference type="Pfam" id="PF00536">
    <property type="entry name" value="SAM_1"/>
    <property type="match status" value="1"/>
</dbReference>
<evidence type="ECO:0000259" key="5">
    <source>
        <dbReference type="PROSITE" id="PS50118"/>
    </source>
</evidence>
<dbReference type="InterPro" id="IPR051965">
    <property type="entry name" value="ChromReg_NeuronalGeneExpr"/>
</dbReference>
<organism evidence="6 7">
    <name type="scientific">Chaetomium fimeti</name>
    <dbReference type="NCBI Taxonomy" id="1854472"/>
    <lineage>
        <taxon>Eukaryota</taxon>
        <taxon>Fungi</taxon>
        <taxon>Dikarya</taxon>
        <taxon>Ascomycota</taxon>
        <taxon>Pezizomycotina</taxon>
        <taxon>Sordariomycetes</taxon>
        <taxon>Sordariomycetidae</taxon>
        <taxon>Sordariales</taxon>
        <taxon>Chaetomiaceae</taxon>
        <taxon>Chaetomium</taxon>
    </lineage>
</organism>
<dbReference type="SUPFAM" id="SSF47769">
    <property type="entry name" value="SAM/Pointed domain"/>
    <property type="match status" value="1"/>
</dbReference>
<dbReference type="SUPFAM" id="SSF47095">
    <property type="entry name" value="HMG-box"/>
    <property type="match status" value="1"/>
</dbReference>